<feature type="transmembrane region" description="Helical" evidence="7">
    <location>
        <begin position="277"/>
        <end position="299"/>
    </location>
</feature>
<feature type="transmembrane region" description="Helical" evidence="7">
    <location>
        <begin position="402"/>
        <end position="426"/>
    </location>
</feature>
<evidence type="ECO:0000313" key="9">
    <source>
        <dbReference type="EMBL" id="MBC5723321.1"/>
    </source>
</evidence>
<dbReference type="InterPro" id="IPR010656">
    <property type="entry name" value="DctM"/>
</dbReference>
<dbReference type="EMBL" id="JACOPO010000007">
    <property type="protein sequence ID" value="MBC5723321.1"/>
    <property type="molecule type" value="Genomic_DNA"/>
</dbReference>
<dbReference type="PIRSF" id="PIRSF006066">
    <property type="entry name" value="HI0050"/>
    <property type="match status" value="1"/>
</dbReference>
<dbReference type="GO" id="GO:0022857">
    <property type="term" value="F:transmembrane transporter activity"/>
    <property type="evidence" value="ECO:0007669"/>
    <property type="project" value="TreeGrafter"/>
</dbReference>
<keyword evidence="3" id="KW-0997">Cell inner membrane</keyword>
<protein>
    <submittedName>
        <fullName evidence="9">TRAP transporter large permease</fullName>
    </submittedName>
</protein>
<evidence type="ECO:0000256" key="6">
    <source>
        <dbReference type="ARBA" id="ARBA00023136"/>
    </source>
</evidence>
<comment type="subcellular location">
    <subcellularLocation>
        <location evidence="1">Cell inner membrane</location>
        <topology evidence="1">Multi-pass membrane protein</topology>
    </subcellularLocation>
</comment>
<evidence type="ECO:0000259" key="8">
    <source>
        <dbReference type="Pfam" id="PF06808"/>
    </source>
</evidence>
<keyword evidence="10" id="KW-1185">Reference proteome</keyword>
<comment type="caution">
    <text evidence="9">The sequence shown here is derived from an EMBL/GenBank/DDBJ whole genome shotgun (WGS) entry which is preliminary data.</text>
</comment>
<organism evidence="9 10">
    <name type="scientific">Flintibacter hominis</name>
    <dbReference type="NCBI Taxonomy" id="2763048"/>
    <lineage>
        <taxon>Bacteria</taxon>
        <taxon>Bacillati</taxon>
        <taxon>Bacillota</taxon>
        <taxon>Clostridia</taxon>
        <taxon>Eubacteriales</taxon>
        <taxon>Flintibacter</taxon>
    </lineage>
</organism>
<dbReference type="GO" id="GO:0005886">
    <property type="term" value="C:plasma membrane"/>
    <property type="evidence" value="ECO:0007669"/>
    <property type="project" value="UniProtKB-SubCell"/>
</dbReference>
<feature type="transmembrane region" description="Helical" evidence="7">
    <location>
        <begin position="174"/>
        <end position="201"/>
    </location>
</feature>
<dbReference type="NCBIfam" id="TIGR00786">
    <property type="entry name" value="dctM"/>
    <property type="match status" value="1"/>
</dbReference>
<dbReference type="AlphaFoldDB" id="A0A8J6MDM0"/>
<dbReference type="Pfam" id="PF06808">
    <property type="entry name" value="DctM"/>
    <property type="match status" value="1"/>
</dbReference>
<dbReference type="Proteomes" id="UP000628736">
    <property type="component" value="Unassembled WGS sequence"/>
</dbReference>
<accession>A0A8J6MDM0</accession>
<feature type="transmembrane region" description="Helical" evidence="7">
    <location>
        <begin position="319"/>
        <end position="336"/>
    </location>
</feature>
<dbReference type="PANTHER" id="PTHR33362">
    <property type="entry name" value="SIALIC ACID TRAP TRANSPORTER PERMEASE PROTEIN SIAT-RELATED"/>
    <property type="match status" value="1"/>
</dbReference>
<keyword evidence="6 7" id="KW-0472">Membrane</keyword>
<dbReference type="RefSeq" id="WP_186853161.1">
    <property type="nucleotide sequence ID" value="NZ_JACOPO010000007.1"/>
</dbReference>
<feature type="transmembrane region" description="Helical" evidence="7">
    <location>
        <begin position="51"/>
        <end position="72"/>
    </location>
</feature>
<evidence type="ECO:0000256" key="2">
    <source>
        <dbReference type="ARBA" id="ARBA00022475"/>
    </source>
</evidence>
<evidence type="ECO:0000313" key="10">
    <source>
        <dbReference type="Proteomes" id="UP000628736"/>
    </source>
</evidence>
<feature type="domain" description="TRAP C4-dicarboxylate transport system permease DctM subunit" evidence="8">
    <location>
        <begin position="12"/>
        <end position="422"/>
    </location>
</feature>
<feature type="transmembrane region" description="Helical" evidence="7">
    <location>
        <begin position="6"/>
        <end position="30"/>
    </location>
</feature>
<feature type="transmembrane region" description="Helical" evidence="7">
    <location>
        <begin position="92"/>
        <end position="118"/>
    </location>
</feature>
<feature type="transmembrane region" description="Helical" evidence="7">
    <location>
        <begin position="247"/>
        <end position="265"/>
    </location>
</feature>
<keyword evidence="5 7" id="KW-1133">Transmembrane helix</keyword>
<evidence type="ECO:0000256" key="4">
    <source>
        <dbReference type="ARBA" id="ARBA00022692"/>
    </source>
</evidence>
<evidence type="ECO:0000256" key="7">
    <source>
        <dbReference type="SAM" id="Phobius"/>
    </source>
</evidence>
<reference evidence="9" key="1">
    <citation type="submission" date="2020-08" db="EMBL/GenBank/DDBJ databases">
        <title>Genome public.</title>
        <authorList>
            <person name="Liu C."/>
            <person name="Sun Q."/>
        </authorList>
    </citation>
    <scope>NUCLEOTIDE SEQUENCE</scope>
    <source>
        <strain evidence="9">NSJ-23</strain>
    </source>
</reference>
<sequence length="432" mass="45934">MVSTLLILMIVLFLILVIFTGTPIAVALGLSAIAELVMQGEVPLMIAPQRIFNGVNSVTLMGIPFFMLVGSIMERSGITQKLIDFANSLVGWLRGGLCYVGVLTGILMGGISGSAPADTAALSSIMVPSMERSGYPREYSAALMASSGTLGIIIPPSMPMIVLASITGISVGKLFLGGIIPGIMIGVSFMLVCGITCYVRGYDKNHCNHFSVTQVLKTLRHALLPIFAPVIIVGGILTGIVTATESAITAVAYTLIVAMVVYRTIRIKDLPEMFVESIIGASNVMFIIGTSSLFAWILQSNNFQQVILNLFGDSVSNKIWVMFIVNLVFFIGGFFLEGTAMQIMFIPVLLPIVQAAGIDTVAFGVTVICNIAVGNLTPPVGVCLYVAANSSNAKVEGIIREIIPFVLITLVDVAILVVFPQLITFIPNMMNG</sequence>
<evidence type="ECO:0000256" key="1">
    <source>
        <dbReference type="ARBA" id="ARBA00004429"/>
    </source>
</evidence>
<feature type="transmembrane region" description="Helical" evidence="7">
    <location>
        <begin position="222"/>
        <end position="241"/>
    </location>
</feature>
<feature type="transmembrane region" description="Helical" evidence="7">
    <location>
        <begin position="139"/>
        <end position="162"/>
    </location>
</feature>
<keyword evidence="4 7" id="KW-0812">Transmembrane</keyword>
<evidence type="ECO:0000256" key="5">
    <source>
        <dbReference type="ARBA" id="ARBA00022989"/>
    </source>
</evidence>
<gene>
    <name evidence="9" type="ORF">H8S11_10930</name>
</gene>
<evidence type="ECO:0000256" key="3">
    <source>
        <dbReference type="ARBA" id="ARBA00022519"/>
    </source>
</evidence>
<proteinExistence type="predicted"/>
<dbReference type="InterPro" id="IPR004681">
    <property type="entry name" value="TRAP_DctM"/>
</dbReference>
<name>A0A8J6MDM0_9FIRM</name>
<feature type="transmembrane region" description="Helical" evidence="7">
    <location>
        <begin position="348"/>
        <end position="373"/>
    </location>
</feature>
<keyword evidence="2" id="KW-1003">Cell membrane</keyword>